<name>A0A9X2L865_9PROT</name>
<keyword evidence="8" id="KW-1133">Transmembrane helix</keyword>
<evidence type="ECO:0000256" key="4">
    <source>
        <dbReference type="ARBA" id="ARBA00022475"/>
    </source>
</evidence>
<dbReference type="GO" id="GO:0015031">
    <property type="term" value="P:protein transport"/>
    <property type="evidence" value="ECO:0007669"/>
    <property type="project" value="UniProtKB-KW"/>
</dbReference>
<dbReference type="RefSeq" id="WP_256618746.1">
    <property type="nucleotide sequence ID" value="NZ_JANIBC010000003.1"/>
</dbReference>
<reference evidence="11" key="1">
    <citation type="submission" date="2022-07" db="EMBL/GenBank/DDBJ databases">
        <title>Parvularcula maris sp. nov., an algicidal bacterium isolated from seawater.</title>
        <authorList>
            <person name="Li F."/>
        </authorList>
    </citation>
    <scope>NUCLEOTIDE SEQUENCE</scope>
    <source>
        <strain evidence="11">BGMRC 0090</strain>
    </source>
</reference>
<keyword evidence="4" id="KW-1003">Cell membrane</keyword>
<dbReference type="PANTHER" id="PTHR33446">
    <property type="entry name" value="PROTEIN TONB-RELATED"/>
    <property type="match status" value="1"/>
</dbReference>
<evidence type="ECO:0000259" key="10">
    <source>
        <dbReference type="PROSITE" id="PS52015"/>
    </source>
</evidence>
<accession>A0A9X2L865</accession>
<evidence type="ECO:0000313" key="12">
    <source>
        <dbReference type="Proteomes" id="UP001142610"/>
    </source>
</evidence>
<dbReference type="PROSITE" id="PS52015">
    <property type="entry name" value="TONB_CTD"/>
    <property type="match status" value="1"/>
</dbReference>
<dbReference type="GO" id="GO:0055085">
    <property type="term" value="P:transmembrane transport"/>
    <property type="evidence" value="ECO:0007669"/>
    <property type="project" value="InterPro"/>
</dbReference>
<keyword evidence="9" id="KW-0472">Membrane</keyword>
<feature type="domain" description="TonB C-terminal" evidence="10">
    <location>
        <begin position="3"/>
        <end position="96"/>
    </location>
</feature>
<keyword evidence="5" id="KW-0997">Cell inner membrane</keyword>
<keyword evidence="3" id="KW-0813">Transport</keyword>
<gene>
    <name evidence="11" type="ORF">NOG11_05715</name>
</gene>
<comment type="caution">
    <text evidence="11">The sequence shown here is derived from an EMBL/GenBank/DDBJ whole genome shotgun (WGS) entry which is preliminary data.</text>
</comment>
<evidence type="ECO:0000256" key="8">
    <source>
        <dbReference type="ARBA" id="ARBA00022989"/>
    </source>
</evidence>
<evidence type="ECO:0000256" key="9">
    <source>
        <dbReference type="ARBA" id="ARBA00023136"/>
    </source>
</evidence>
<protein>
    <submittedName>
        <fullName evidence="11">Energy transducer TonB</fullName>
    </submittedName>
</protein>
<dbReference type="GO" id="GO:0005886">
    <property type="term" value="C:plasma membrane"/>
    <property type="evidence" value="ECO:0007669"/>
    <property type="project" value="UniProtKB-SubCell"/>
</dbReference>
<evidence type="ECO:0000256" key="1">
    <source>
        <dbReference type="ARBA" id="ARBA00004383"/>
    </source>
</evidence>
<dbReference type="InterPro" id="IPR037682">
    <property type="entry name" value="TonB_C"/>
</dbReference>
<sequence>MSDRDAMPLVRVPPQGFEHCIRGRTGKVGRTEVEFDVTKTGRVTNVRVVDSLDPCFDKYVVRAVSRWRYSPKMVDGEALPRYGVRSEINFDVEATG</sequence>
<evidence type="ECO:0000256" key="2">
    <source>
        <dbReference type="ARBA" id="ARBA00006555"/>
    </source>
</evidence>
<dbReference type="InterPro" id="IPR051045">
    <property type="entry name" value="TonB-dependent_transducer"/>
</dbReference>
<dbReference type="NCBIfam" id="TIGR01352">
    <property type="entry name" value="tonB_Cterm"/>
    <property type="match status" value="1"/>
</dbReference>
<comment type="similarity">
    <text evidence="2">Belongs to the TonB family.</text>
</comment>
<keyword evidence="12" id="KW-1185">Reference proteome</keyword>
<evidence type="ECO:0000256" key="3">
    <source>
        <dbReference type="ARBA" id="ARBA00022448"/>
    </source>
</evidence>
<evidence type="ECO:0000256" key="6">
    <source>
        <dbReference type="ARBA" id="ARBA00022692"/>
    </source>
</evidence>
<dbReference type="SUPFAM" id="SSF74653">
    <property type="entry name" value="TolA/TonB C-terminal domain"/>
    <property type="match status" value="1"/>
</dbReference>
<proteinExistence type="inferred from homology"/>
<keyword evidence="6" id="KW-0812">Transmembrane</keyword>
<organism evidence="11 12">
    <name type="scientific">Parvularcula maris</name>
    <dbReference type="NCBI Taxonomy" id="2965077"/>
    <lineage>
        <taxon>Bacteria</taxon>
        <taxon>Pseudomonadati</taxon>
        <taxon>Pseudomonadota</taxon>
        <taxon>Alphaproteobacteria</taxon>
        <taxon>Parvularculales</taxon>
        <taxon>Parvularculaceae</taxon>
        <taxon>Parvularcula</taxon>
    </lineage>
</organism>
<dbReference type="Pfam" id="PF03544">
    <property type="entry name" value="TonB_C"/>
    <property type="match status" value="1"/>
</dbReference>
<evidence type="ECO:0000256" key="7">
    <source>
        <dbReference type="ARBA" id="ARBA00022927"/>
    </source>
</evidence>
<dbReference type="EMBL" id="JANIBC010000003">
    <property type="protein sequence ID" value="MCQ8184883.1"/>
    <property type="molecule type" value="Genomic_DNA"/>
</dbReference>
<dbReference type="Proteomes" id="UP001142610">
    <property type="component" value="Unassembled WGS sequence"/>
</dbReference>
<evidence type="ECO:0000313" key="11">
    <source>
        <dbReference type="EMBL" id="MCQ8184883.1"/>
    </source>
</evidence>
<comment type="subcellular location">
    <subcellularLocation>
        <location evidence="1">Cell inner membrane</location>
        <topology evidence="1">Single-pass membrane protein</topology>
        <orientation evidence="1">Periplasmic side</orientation>
    </subcellularLocation>
</comment>
<dbReference type="InterPro" id="IPR006260">
    <property type="entry name" value="TonB/TolA_C"/>
</dbReference>
<dbReference type="AlphaFoldDB" id="A0A9X2L865"/>
<evidence type="ECO:0000256" key="5">
    <source>
        <dbReference type="ARBA" id="ARBA00022519"/>
    </source>
</evidence>
<keyword evidence="7" id="KW-0653">Protein transport</keyword>
<dbReference type="Gene3D" id="3.30.1150.10">
    <property type="match status" value="1"/>
</dbReference>